<evidence type="ECO:0000256" key="4">
    <source>
        <dbReference type="ARBA" id="ARBA00013533"/>
    </source>
</evidence>
<evidence type="ECO:0000313" key="14">
    <source>
        <dbReference type="EMBL" id="CAK5277990.1"/>
    </source>
</evidence>
<organism evidence="14 15">
    <name type="scientific">Mycena citricolor</name>
    <dbReference type="NCBI Taxonomy" id="2018698"/>
    <lineage>
        <taxon>Eukaryota</taxon>
        <taxon>Fungi</taxon>
        <taxon>Dikarya</taxon>
        <taxon>Basidiomycota</taxon>
        <taxon>Agaricomycotina</taxon>
        <taxon>Agaricomycetes</taxon>
        <taxon>Agaricomycetidae</taxon>
        <taxon>Agaricales</taxon>
        <taxon>Marasmiineae</taxon>
        <taxon>Mycenaceae</taxon>
        <taxon>Mycena</taxon>
    </lineage>
</organism>
<feature type="transmembrane region" description="Helical" evidence="11">
    <location>
        <begin position="262"/>
        <end position="281"/>
    </location>
</feature>
<accession>A0AAD2Q5H2</accession>
<evidence type="ECO:0000259" key="12">
    <source>
        <dbReference type="Pfam" id="PF09335"/>
    </source>
</evidence>
<evidence type="ECO:0000313" key="13">
    <source>
        <dbReference type="EMBL" id="CAK5263634.1"/>
    </source>
</evidence>
<feature type="transmembrane region" description="Helical" evidence="11">
    <location>
        <begin position="218"/>
        <end position="239"/>
    </location>
</feature>
<evidence type="ECO:0000256" key="7">
    <source>
        <dbReference type="ARBA" id="ARBA00022989"/>
    </source>
</evidence>
<dbReference type="InterPro" id="IPR032816">
    <property type="entry name" value="VTT_dom"/>
</dbReference>
<evidence type="ECO:0000256" key="6">
    <source>
        <dbReference type="ARBA" id="ARBA00022692"/>
    </source>
</evidence>
<protein>
    <recommendedName>
        <fullName evidence="4">Golgi apparatus membrane protein TVP38</fullName>
    </recommendedName>
    <alternativeName>
        <fullName evidence="5">Golgi apparatus membrane protein tvp38</fullName>
    </alternativeName>
</protein>
<sequence length="318" mass="35066">MNDPPVYTAPSAREYAQKYTYLPTHVSEDSVSESMTTLHELPSAYDESNGAPRSMMRTPSPTPSEYNALNGISEKRSLKDNIIRVVVLLLVLAVVIVIAVLHDQIITALRPATNWLEKQKILGPIIVIIVFLLFGHELVAILVGVTWSLPEAFAITAVGTLLGEIANYFVFRYGCHSRGEKLEKTSLDYGLLAHVVRKHGFPIILVIRFSAIPSHLSTTVFATAGIPFLTYLAAAILSLPKPLVPVYVGYAMKSNGTQSKTIEHIVLVITIAITIGALIWIRRLEALAKPDVIYARRKARQAKLLSSTAYESNERYDA</sequence>
<comment type="caution">
    <text evidence="14">The sequence shown here is derived from an EMBL/GenBank/DDBJ whole genome shotgun (WGS) entry which is preliminary data.</text>
</comment>
<dbReference type="PANTHER" id="PTHR47549:SF2">
    <property type="entry name" value="GOLGI APPARATUS MEMBRANE PROTEIN TVP38"/>
    <property type="match status" value="1"/>
</dbReference>
<dbReference type="Pfam" id="PF09335">
    <property type="entry name" value="VTT_dom"/>
    <property type="match status" value="1"/>
</dbReference>
<dbReference type="EMBL" id="CAVNYO010000421">
    <property type="protein sequence ID" value="CAK5277990.1"/>
    <property type="molecule type" value="Genomic_DNA"/>
</dbReference>
<evidence type="ECO:0000313" key="15">
    <source>
        <dbReference type="Proteomes" id="UP001295794"/>
    </source>
</evidence>
<dbReference type="AlphaFoldDB" id="A0AAD2Q5H2"/>
<dbReference type="GO" id="GO:0000139">
    <property type="term" value="C:Golgi membrane"/>
    <property type="evidence" value="ECO:0007669"/>
    <property type="project" value="UniProtKB-SubCell"/>
</dbReference>
<feature type="domain" description="VTT" evidence="12">
    <location>
        <begin position="136"/>
        <end position="250"/>
    </location>
</feature>
<feature type="transmembrane region" description="Helical" evidence="11">
    <location>
        <begin position="121"/>
        <end position="147"/>
    </location>
</feature>
<comment type="similarity">
    <text evidence="3">Belongs to the TVP38/TMEM64 family.</text>
</comment>
<dbReference type="Proteomes" id="UP001295794">
    <property type="component" value="Unassembled WGS sequence"/>
</dbReference>
<feature type="transmembrane region" description="Helical" evidence="11">
    <location>
        <begin position="153"/>
        <end position="171"/>
    </location>
</feature>
<keyword evidence="6 11" id="KW-0812">Transmembrane</keyword>
<proteinExistence type="inferred from homology"/>
<name>A0AAD2Q5H2_9AGAR</name>
<keyword evidence="7 11" id="KW-1133">Transmembrane helix</keyword>
<dbReference type="PANTHER" id="PTHR47549">
    <property type="entry name" value="GOLGI APPARATUS MEMBRANE PROTEIN TVP38-RELATED"/>
    <property type="match status" value="1"/>
</dbReference>
<dbReference type="EMBL" id="CAVNYO010000042">
    <property type="protein sequence ID" value="CAK5263634.1"/>
    <property type="molecule type" value="Genomic_DNA"/>
</dbReference>
<comment type="subcellular location">
    <subcellularLocation>
        <location evidence="2">Golgi apparatus membrane</location>
        <topology evidence="2">Multi-pass membrane protein</topology>
    </subcellularLocation>
</comment>
<comment type="function">
    <text evidence="1">Golgi membrane protein involved in vesicular trafficking and spindle migration.</text>
</comment>
<evidence type="ECO:0000256" key="10">
    <source>
        <dbReference type="SAM" id="MobiDB-lite"/>
    </source>
</evidence>
<evidence type="ECO:0000256" key="2">
    <source>
        <dbReference type="ARBA" id="ARBA00004653"/>
    </source>
</evidence>
<feature type="region of interest" description="Disordered" evidence="10">
    <location>
        <begin position="43"/>
        <end position="62"/>
    </location>
</feature>
<evidence type="ECO:0000256" key="3">
    <source>
        <dbReference type="ARBA" id="ARBA00008640"/>
    </source>
</evidence>
<evidence type="ECO:0000256" key="9">
    <source>
        <dbReference type="ARBA" id="ARBA00023136"/>
    </source>
</evidence>
<evidence type="ECO:0000256" key="1">
    <source>
        <dbReference type="ARBA" id="ARBA00002978"/>
    </source>
</evidence>
<feature type="transmembrane region" description="Helical" evidence="11">
    <location>
        <begin position="82"/>
        <end position="101"/>
    </location>
</feature>
<keyword evidence="15" id="KW-1185">Reference proteome</keyword>
<keyword evidence="9 11" id="KW-0472">Membrane</keyword>
<keyword evidence="8" id="KW-0333">Golgi apparatus</keyword>
<evidence type="ECO:0000256" key="11">
    <source>
        <dbReference type="SAM" id="Phobius"/>
    </source>
</evidence>
<evidence type="ECO:0000256" key="5">
    <source>
        <dbReference type="ARBA" id="ARBA00020673"/>
    </source>
</evidence>
<gene>
    <name evidence="14" type="ORF">MYCIT1_LOCUS27187</name>
    <name evidence="13" type="ORF">MYCIT1_LOCUS3147</name>
</gene>
<reference evidence="14" key="1">
    <citation type="submission" date="2023-11" db="EMBL/GenBank/DDBJ databases">
        <authorList>
            <person name="De Vega J J."/>
            <person name="De Vega J J."/>
        </authorList>
    </citation>
    <scope>NUCLEOTIDE SEQUENCE</scope>
</reference>
<evidence type="ECO:0000256" key="8">
    <source>
        <dbReference type="ARBA" id="ARBA00023034"/>
    </source>
</evidence>
<dbReference type="InterPro" id="IPR051076">
    <property type="entry name" value="Golgi_membrane_TVP38/TMEM64"/>
</dbReference>